<organism evidence="1 2">
    <name type="scientific">Plasmodium cynomolgi (strain B)</name>
    <dbReference type="NCBI Taxonomy" id="1120755"/>
    <lineage>
        <taxon>Eukaryota</taxon>
        <taxon>Sar</taxon>
        <taxon>Alveolata</taxon>
        <taxon>Apicomplexa</taxon>
        <taxon>Aconoidasida</taxon>
        <taxon>Haemosporida</taxon>
        <taxon>Plasmodiidae</taxon>
        <taxon>Plasmodium</taxon>
        <taxon>Plasmodium (Plasmodium)</taxon>
    </lineage>
</organism>
<accession>K6V3I4</accession>
<gene>
    <name evidence="1" type="ORF">PCYB_006790</name>
</gene>
<dbReference type="Pfam" id="PF05795">
    <property type="entry name" value="Plasmodium_Vir"/>
    <property type="match status" value="1"/>
</dbReference>
<reference evidence="1 2" key="1">
    <citation type="journal article" date="2012" name="Nat. Genet.">
        <title>Plasmodium cynomolgi genome sequences provide insight into Plasmodium vivax and the monkey malaria clade.</title>
        <authorList>
            <person name="Tachibana S."/>
            <person name="Sullivan S.A."/>
            <person name="Kawai S."/>
            <person name="Nakamura S."/>
            <person name="Kim H.R."/>
            <person name="Goto N."/>
            <person name="Arisue N."/>
            <person name="Palacpac N.M.Q."/>
            <person name="Honma H."/>
            <person name="Yagi M."/>
            <person name="Tougan T."/>
            <person name="Katakai Y."/>
            <person name="Kaneko O."/>
            <person name="Mita T."/>
            <person name="Kita K."/>
            <person name="Yasutomi Y."/>
            <person name="Sutton P.L."/>
            <person name="Shakhbatyan R."/>
            <person name="Horii T."/>
            <person name="Yasunaga T."/>
            <person name="Barnwell J.W."/>
            <person name="Escalante A.A."/>
            <person name="Carlton J.M."/>
            <person name="Tanabe K."/>
        </authorList>
    </citation>
    <scope>NUCLEOTIDE SEQUENCE [LARGE SCALE GENOMIC DNA]</scope>
    <source>
        <strain evidence="1 2">B</strain>
    </source>
</reference>
<dbReference type="InterPro" id="IPR008780">
    <property type="entry name" value="Plasmodium_Vir"/>
</dbReference>
<sequence>MTDSVLDKLPSKVFYKELTGDRSDISDGKYSIVCESITTDSPKQGKINEICKKLRQNIYYLENVRKDDSSIFDKHCYDLNYWLYDELSKEPDESNTKNIHPFFEKIQVKWKNIKREEQPQNSGKICEPKSEPFKTGLFKCIKELLDYFENFQTFKTEMETEQTEMKKKEPNKYCEYIKKCVPLYFTFKQLCKLIKNEICTKYLQNNDSYDPTQLLSKLSCVEGGKYEVKLDDGLVKEMITTYQSNFGNLLTGFGNILPGFGSIIPGSLQGMFTNSIYNLMQKGFAEKLHPMRVYFTRKISKNMGYHLFLVLDVKSKYILKYVHFKKELIILIKYIQL</sequence>
<proteinExistence type="predicted"/>
<dbReference type="OMA" id="MKIDICK"/>
<keyword evidence="2" id="KW-1185">Reference proteome</keyword>
<protein>
    <submittedName>
        <fullName evidence="1">CYIR protein</fullName>
    </submittedName>
</protein>
<dbReference type="KEGG" id="pcy:PCYB_006790"/>
<evidence type="ECO:0000313" key="1">
    <source>
        <dbReference type="EMBL" id="GAB69930.1"/>
    </source>
</evidence>
<dbReference type="AlphaFoldDB" id="K6V3I4"/>
<dbReference type="OrthoDB" id="387979at2759"/>
<evidence type="ECO:0000313" key="2">
    <source>
        <dbReference type="Proteomes" id="UP000006319"/>
    </source>
</evidence>
<name>K6V3I4_PLACD</name>
<dbReference type="PhylomeDB" id="K6V3I4"/>
<dbReference type="GeneID" id="14696472"/>
<dbReference type="VEuPathDB" id="PlasmoDB:PCYB_006790"/>
<dbReference type="EMBL" id="DF158203">
    <property type="protein sequence ID" value="GAB69930.1"/>
    <property type="molecule type" value="Genomic_DNA"/>
</dbReference>
<dbReference type="RefSeq" id="XP_004228148.1">
    <property type="nucleotide sequence ID" value="XM_004228100.1"/>
</dbReference>
<dbReference type="Proteomes" id="UP000006319">
    <property type="component" value="Unassembled WGS sequence"/>
</dbReference>